<dbReference type="InterPro" id="IPR032914">
    <property type="entry name" value="Vam6/VPS39/TRAP1"/>
</dbReference>
<keyword evidence="5" id="KW-1185">Reference proteome</keyword>
<dbReference type="GO" id="GO:0016020">
    <property type="term" value="C:membrane"/>
    <property type="evidence" value="ECO:0007669"/>
    <property type="project" value="TreeGrafter"/>
</dbReference>
<dbReference type="InterPro" id="IPR000547">
    <property type="entry name" value="Clathrin_H-chain/VPS_repeat"/>
</dbReference>
<organism evidence="4 5">
    <name type="scientific">Cynoglossus semilaevis</name>
    <name type="common">Tongue sole</name>
    <dbReference type="NCBI Taxonomy" id="244447"/>
    <lineage>
        <taxon>Eukaryota</taxon>
        <taxon>Metazoa</taxon>
        <taxon>Chordata</taxon>
        <taxon>Craniata</taxon>
        <taxon>Vertebrata</taxon>
        <taxon>Euteleostomi</taxon>
        <taxon>Actinopterygii</taxon>
        <taxon>Neopterygii</taxon>
        <taxon>Teleostei</taxon>
        <taxon>Neoteleostei</taxon>
        <taxon>Acanthomorphata</taxon>
        <taxon>Carangaria</taxon>
        <taxon>Pleuronectiformes</taxon>
        <taxon>Pleuronectoidei</taxon>
        <taxon>Cynoglossidae</taxon>
        <taxon>Cynoglossinae</taxon>
        <taxon>Cynoglossus</taxon>
    </lineage>
</organism>
<dbReference type="PROSITE" id="PS50236">
    <property type="entry name" value="CHCR"/>
    <property type="match status" value="1"/>
</dbReference>
<evidence type="ECO:0000259" key="3">
    <source>
        <dbReference type="PROSITE" id="PS50219"/>
    </source>
</evidence>
<evidence type="ECO:0000313" key="4">
    <source>
        <dbReference type="Ensembl" id="ENSCSEP00000004788.1"/>
    </source>
</evidence>
<dbReference type="AlphaFoldDB" id="A0A3P8UNK6"/>
<evidence type="ECO:0000256" key="2">
    <source>
        <dbReference type="SAM" id="MobiDB-lite"/>
    </source>
</evidence>
<dbReference type="STRING" id="244447.ENSCSEP00000004788"/>
<reference evidence="4" key="2">
    <citation type="submission" date="2025-08" db="UniProtKB">
        <authorList>
            <consortium name="Ensembl"/>
        </authorList>
    </citation>
    <scope>IDENTIFICATION</scope>
</reference>
<accession>A0A3P8UNK6</accession>
<dbReference type="OrthoDB" id="10258882at2759"/>
<evidence type="ECO:0000256" key="1">
    <source>
        <dbReference type="PROSITE-ProRule" id="PRU01006"/>
    </source>
</evidence>
<proteinExistence type="predicted"/>
<dbReference type="Pfam" id="PF10366">
    <property type="entry name" value="Vps39_1"/>
    <property type="match status" value="1"/>
</dbReference>
<feature type="region of interest" description="Disordered" evidence="2">
    <location>
        <begin position="51"/>
        <end position="70"/>
    </location>
</feature>
<dbReference type="GO" id="GO:0006914">
    <property type="term" value="P:autophagy"/>
    <property type="evidence" value="ECO:0007669"/>
    <property type="project" value="TreeGrafter"/>
</dbReference>
<reference evidence="4 5" key="1">
    <citation type="journal article" date="2014" name="Nat. Genet.">
        <title>Whole-genome sequence of a flatfish provides insights into ZW sex chromosome evolution and adaptation to a benthic lifestyle.</title>
        <authorList>
            <person name="Chen S."/>
            <person name="Zhang G."/>
            <person name="Shao C."/>
            <person name="Huang Q."/>
            <person name="Liu G."/>
            <person name="Zhang P."/>
            <person name="Song W."/>
            <person name="An N."/>
            <person name="Chalopin D."/>
            <person name="Volff J.N."/>
            <person name="Hong Y."/>
            <person name="Li Q."/>
            <person name="Sha Z."/>
            <person name="Zhou H."/>
            <person name="Xie M."/>
            <person name="Yu Q."/>
            <person name="Liu Y."/>
            <person name="Xiang H."/>
            <person name="Wang N."/>
            <person name="Wu K."/>
            <person name="Yang C."/>
            <person name="Zhou Q."/>
            <person name="Liao X."/>
            <person name="Yang L."/>
            <person name="Hu Q."/>
            <person name="Zhang J."/>
            <person name="Meng L."/>
            <person name="Jin L."/>
            <person name="Tian Y."/>
            <person name="Lian J."/>
            <person name="Yang J."/>
            <person name="Miao G."/>
            <person name="Liu S."/>
            <person name="Liang Z."/>
            <person name="Yan F."/>
            <person name="Li Y."/>
            <person name="Sun B."/>
            <person name="Zhang H."/>
            <person name="Zhang J."/>
            <person name="Zhu Y."/>
            <person name="Du M."/>
            <person name="Zhao Y."/>
            <person name="Schartl M."/>
            <person name="Tang Q."/>
            <person name="Wang J."/>
        </authorList>
    </citation>
    <scope>NUCLEOTIDE SEQUENCE</scope>
</reference>
<dbReference type="Proteomes" id="UP000265120">
    <property type="component" value="Chromosome 1"/>
</dbReference>
<dbReference type="InParanoid" id="A0A3P8UNK6"/>
<reference evidence="4" key="3">
    <citation type="submission" date="2025-09" db="UniProtKB">
        <authorList>
            <consortium name="Ensembl"/>
        </authorList>
    </citation>
    <scope>IDENTIFICATION</scope>
</reference>
<dbReference type="PROSITE" id="PS50219">
    <property type="entry name" value="CNH"/>
    <property type="match status" value="1"/>
</dbReference>
<feature type="domain" description="CNH" evidence="3">
    <location>
        <begin position="23"/>
        <end position="293"/>
    </location>
</feature>
<evidence type="ECO:0000313" key="5">
    <source>
        <dbReference type="Proteomes" id="UP000265120"/>
    </source>
</evidence>
<name>A0A3P8UNK6_CYNSE</name>
<sequence>MAFKAFVTSHVYSKQDASKERDKFSVQCVEWFDKNLYVGTKHAAVHHLILEGSKSENPSPDQTKTRECRSRKLGSSNAVVQLRAVPHFNHLLVLWDRSITALNMFSLESVPTMKKIQQVSLFEVSKSEEGEVLMVTSSSRRKVIHIHLVRVDRWELVKEVALQQDPVALAVDGATLCVATCDRYLLCDMETGRSEELFPHHHNKQRIIVSSAGQGEFLMNGPESLGMFVTKAGTCQRPPLQWSLEVQAARVCFPYVLTLQPHMLFVYSILDQRHKQTVSQHGAKGLLSTPDGVIVFTETDIFILHPVPVAEQIQALVGEKRVQEALTLLEGVQRHQPLDSYKELQKAVTCLAGFAHFYQQDFSEAKDLFIKGDLDPREILLLYPDLRQCLSEDFQSQLHQHPKDQDLQLLWAEDTNTYTHYLNFLRDFLLAVRGTEQDLRCTAEVDCALLRLYTELRDTERLRELVSLPNECRLDYCVPVLEQQHRFFALGCLYQSHGKQMEALETWMKIVDGLDEDPSCSDVYGHIIVTLSELKDKGTVWKCADWTLQKNPEIAVRIFTRRLPRDLLETQDVLTFLEKYLVALILYLEFLINDLCSEEESHHNRLALAYVTQTLQKEEEEDLNPTIGKLQHLLWESEFYDISTVYEAVKSTALHSVKAILLGRLGKHSQALQVLVHQEQNLQAALVYCHRASRDQEPQFKQALMMDLLQIYLDSEELINNAVDLLNDNPQAFTAQTVIQLLPDSWSVQLLSRFLVRSVRTTVHQRRMVKLQKMLVQAELRRHKVAWQMQASKMKFSLGKEQACKVCQTVIAEPAFACNSHGDIVHISCSGMI</sequence>
<dbReference type="GeneID" id="103378747"/>
<protein>
    <submittedName>
        <fullName evidence="4">Si:ch211-266g18.9</fullName>
    </submittedName>
</protein>
<dbReference type="GeneTree" id="ENSGT00530000063596"/>
<dbReference type="InterPro" id="IPR019452">
    <property type="entry name" value="VPS39/TGF_beta_rcpt-assoc_1"/>
</dbReference>
<dbReference type="GO" id="GO:0034058">
    <property type="term" value="P:endosomal vesicle fusion"/>
    <property type="evidence" value="ECO:0007669"/>
    <property type="project" value="TreeGrafter"/>
</dbReference>
<dbReference type="Pfam" id="PF00780">
    <property type="entry name" value="CNH"/>
    <property type="match status" value="1"/>
</dbReference>
<dbReference type="PANTHER" id="PTHR12894">
    <property type="entry name" value="CNH DOMAIN CONTAINING"/>
    <property type="match status" value="1"/>
</dbReference>
<dbReference type="PANTHER" id="PTHR12894:SF30">
    <property type="entry name" value="TRANSFORMING GROWTH FACTOR-BETA RECEPTOR-ASSOCIATED PROTEIN 1-LIKE"/>
    <property type="match status" value="1"/>
</dbReference>
<dbReference type="GO" id="GO:0005737">
    <property type="term" value="C:cytoplasm"/>
    <property type="evidence" value="ECO:0007669"/>
    <property type="project" value="TreeGrafter"/>
</dbReference>
<dbReference type="RefSeq" id="XP_016895075.1">
    <property type="nucleotide sequence ID" value="XM_017039586.2"/>
</dbReference>
<dbReference type="Ensembl" id="ENSCSET00000004844.1">
    <property type="protein sequence ID" value="ENSCSEP00000004788.1"/>
    <property type="gene ID" value="ENSCSEG00000003097.1"/>
</dbReference>
<dbReference type="InterPro" id="IPR001180">
    <property type="entry name" value="CNH_dom"/>
</dbReference>
<dbReference type="GO" id="GO:0006886">
    <property type="term" value="P:intracellular protein transport"/>
    <property type="evidence" value="ECO:0007669"/>
    <property type="project" value="UniProtKB-UniRule"/>
</dbReference>
<feature type="repeat" description="CHCR" evidence="1">
    <location>
        <begin position="558"/>
        <end position="721"/>
    </location>
</feature>
<dbReference type="OMA" id="QCLECYD"/>